<dbReference type="Proteomes" id="UP001177341">
    <property type="component" value="Unassembled WGS sequence"/>
</dbReference>
<dbReference type="EMBL" id="JAUYVO010000002">
    <property type="protein sequence ID" value="MDP2521506.1"/>
    <property type="molecule type" value="Genomic_DNA"/>
</dbReference>
<evidence type="ECO:0000313" key="1">
    <source>
        <dbReference type="EMBL" id="MDO6452862.1"/>
    </source>
</evidence>
<keyword evidence="4" id="KW-1185">Reference proteome</keyword>
<sequence>MSTAKNVEEVQAHNTIDKVATKAHGAVDRAASAAGAGEEKLHVVAEELSAQAHQIAETAKARSSQVSSAVGDYARENPLKTVGIAFLAGAVVASLLGKK</sequence>
<gene>
    <name evidence="1" type="ORF">Q4490_04730</name>
    <name evidence="2" type="ORF">Q8W30_02880</name>
</gene>
<comment type="caution">
    <text evidence="1">The sequence shown here is derived from an EMBL/GenBank/DDBJ whole genome shotgun (WGS) entry which is preliminary data.</text>
</comment>
<evidence type="ECO:0000313" key="2">
    <source>
        <dbReference type="EMBL" id="MDP2521506.1"/>
    </source>
</evidence>
<dbReference type="RefSeq" id="WP_075172983.1">
    <property type="nucleotide sequence ID" value="NZ_CAXHZV010000002.1"/>
</dbReference>
<evidence type="ECO:0008006" key="5">
    <source>
        <dbReference type="Google" id="ProtNLM"/>
    </source>
</evidence>
<evidence type="ECO:0000313" key="4">
    <source>
        <dbReference type="Proteomes" id="UP001177341"/>
    </source>
</evidence>
<name>A0AAW7XGZ0_9GAMM</name>
<evidence type="ECO:0000313" key="3">
    <source>
        <dbReference type="Proteomes" id="UP001169862"/>
    </source>
</evidence>
<dbReference type="GeneID" id="89457134"/>
<dbReference type="Proteomes" id="UP001169862">
    <property type="component" value="Unassembled WGS sequence"/>
</dbReference>
<dbReference type="EMBL" id="JAUOPG010000002">
    <property type="protein sequence ID" value="MDO6452862.1"/>
    <property type="molecule type" value="Genomic_DNA"/>
</dbReference>
<accession>A0AAW7XGZ0</accession>
<reference evidence="1" key="1">
    <citation type="submission" date="2023-07" db="EMBL/GenBank/DDBJ databases">
        <title>Genome content predicts the carbon catabolic preferences of heterotrophic bacteria.</title>
        <authorList>
            <person name="Gralka M."/>
        </authorList>
    </citation>
    <scope>NUCLEOTIDE SEQUENCE</scope>
    <source>
        <strain evidence="2">5G01</strain>
        <strain evidence="1">I2M16</strain>
    </source>
</reference>
<dbReference type="AlphaFoldDB" id="A0AAW7XGZ0"/>
<protein>
    <recommendedName>
        <fullName evidence="5">DUF883 domain-containing protein</fullName>
    </recommendedName>
</protein>
<organism evidence="1 3">
    <name type="scientific">Neptunomonas phycophila</name>
    <dbReference type="NCBI Taxonomy" id="1572645"/>
    <lineage>
        <taxon>Bacteria</taxon>
        <taxon>Pseudomonadati</taxon>
        <taxon>Pseudomonadota</taxon>
        <taxon>Gammaproteobacteria</taxon>
        <taxon>Oceanospirillales</taxon>
        <taxon>Oceanospirillaceae</taxon>
        <taxon>Neptunomonas</taxon>
    </lineage>
</organism>
<proteinExistence type="predicted"/>